<dbReference type="Proteomes" id="UP000812270">
    <property type="component" value="Unassembled WGS sequence"/>
</dbReference>
<reference evidence="4" key="1">
    <citation type="submission" date="2021-06" db="EMBL/GenBank/DDBJ databases">
        <authorList>
            <person name="Huq M.A."/>
        </authorList>
    </citation>
    <scope>NUCLEOTIDE SEQUENCE</scope>
    <source>
        <strain evidence="4">MAH-26</strain>
    </source>
</reference>
<protein>
    <submittedName>
        <fullName evidence="4">GH92 family glycosyl hydrolase</fullName>
        <ecNumber evidence="4">3.2.1.-</ecNumber>
    </submittedName>
</protein>
<feature type="chain" id="PRO_5038827105" evidence="1">
    <location>
        <begin position="25"/>
        <end position="746"/>
    </location>
</feature>
<dbReference type="AlphaFoldDB" id="A0A9E2W711"/>
<name>A0A9E2W711_9BACT</name>
<organism evidence="4 5">
    <name type="scientific">Pinibacter aurantiacus</name>
    <dbReference type="NCBI Taxonomy" id="2851599"/>
    <lineage>
        <taxon>Bacteria</taxon>
        <taxon>Pseudomonadati</taxon>
        <taxon>Bacteroidota</taxon>
        <taxon>Chitinophagia</taxon>
        <taxon>Chitinophagales</taxon>
        <taxon>Chitinophagaceae</taxon>
        <taxon>Pinibacter</taxon>
    </lineage>
</organism>
<evidence type="ECO:0000313" key="5">
    <source>
        <dbReference type="Proteomes" id="UP000812270"/>
    </source>
</evidence>
<dbReference type="GO" id="GO:0005829">
    <property type="term" value="C:cytosol"/>
    <property type="evidence" value="ECO:0007669"/>
    <property type="project" value="TreeGrafter"/>
</dbReference>
<evidence type="ECO:0000259" key="3">
    <source>
        <dbReference type="Pfam" id="PF17678"/>
    </source>
</evidence>
<evidence type="ECO:0000259" key="2">
    <source>
        <dbReference type="Pfam" id="PF07971"/>
    </source>
</evidence>
<keyword evidence="4" id="KW-0326">Glycosidase</keyword>
<dbReference type="InterPro" id="IPR005887">
    <property type="entry name" value="GH92_a_mannosidase_put"/>
</dbReference>
<accession>A0A9E2W711</accession>
<proteinExistence type="predicted"/>
<dbReference type="GO" id="GO:0016798">
    <property type="term" value="F:hydrolase activity, acting on glycosyl bonds"/>
    <property type="evidence" value="ECO:0007669"/>
    <property type="project" value="UniProtKB-KW"/>
</dbReference>
<dbReference type="GO" id="GO:0000224">
    <property type="term" value="F:peptide-N4-(N-acetyl-beta-glucosaminyl)asparagine amidase activity"/>
    <property type="evidence" value="ECO:0007669"/>
    <property type="project" value="TreeGrafter"/>
</dbReference>
<gene>
    <name evidence="4" type="ORF">KTO63_02020</name>
</gene>
<dbReference type="InterPro" id="IPR050883">
    <property type="entry name" value="PNGase"/>
</dbReference>
<sequence>MMKATKKVYAIAISWCMFSCGLSPSDSLAPRSSNVQYINPLIGNVGIMLEPTRPTVQLPNQMIRFTPQRKDYLDDQVSSFPLTVVSHRLGQVFALMPTVQPIHAGSWQNKLAYDHDLEINQPWYYSNYFIEDDIKTEFTPSSKSGIFKFTFPSHGDAALLFSTYSRDSAAFQFTNGNIIEGFETYHDSIKVYAYGMFSEKGTTGFVNNNAIQQGNNTAGKNVKAFIRFENNTKNVEFKYAISFVSQAQAKKNFDDEVAGKSFDETKELARNAWDKTMSQIEVEGGSDEQRKVFYTALYRCYERMVNISEGSNYYSGFDGKVHADSRPFYTDDWSWDTYLALHPLRTILHPQQEEDMVQSYVRMYQQSGWLPTFPVLFGDHACMNGFHSSEIILDAYNKGLRNFDVDAAYEGMKKNSLSATMLPWRNGKATSLDDFYYNHGYFPALYKDEKETVADVHPFEKRQAVAVTLGASYDSWAAYKMAVALHKYDDTALLKQRSNDYKNLWNKERGFFLPKDEKGNWINIDAKYDGGPGGRDYYDENNGWTYVWQVQQDIPSLINLMGGKQKFQERLDQLFREGIDMGKNVFWYKFPDATSLVGQYSMANEPSFHIPYLYNYTDAPWKTQRIIRALLKTWFRNDVFGIPGDEDGGGMSAFVVLSSMGFYPVTPGIPVYTIGSPVFSKVVIHLENGKDFTVVAHNCSDVNKYIQSARMNGKELNTPWFTHEQIMNGGTLELEMDSKPNKQWGH</sequence>
<evidence type="ECO:0000256" key="1">
    <source>
        <dbReference type="SAM" id="SignalP"/>
    </source>
</evidence>
<comment type="caution">
    <text evidence="4">The sequence shown here is derived from an EMBL/GenBank/DDBJ whole genome shotgun (WGS) entry which is preliminary data.</text>
</comment>
<dbReference type="PANTHER" id="PTHR12143">
    <property type="entry name" value="PEPTIDE N-GLYCANASE PNGASE -RELATED"/>
    <property type="match status" value="1"/>
</dbReference>
<dbReference type="PANTHER" id="PTHR12143:SF43">
    <property type="entry name" value="PUTATIVE-RELATED"/>
    <property type="match status" value="1"/>
</dbReference>
<dbReference type="EMBL" id="JAHSPG010000001">
    <property type="protein sequence ID" value="MBV4355906.1"/>
    <property type="molecule type" value="Genomic_DNA"/>
</dbReference>
<dbReference type="Pfam" id="PF17678">
    <property type="entry name" value="Glyco_hydro_92N"/>
    <property type="match status" value="1"/>
</dbReference>
<feature type="signal peptide" evidence="1">
    <location>
        <begin position="1"/>
        <end position="24"/>
    </location>
</feature>
<feature type="domain" description="Glycosyl hydrolase family 92" evidence="2">
    <location>
        <begin position="248"/>
        <end position="737"/>
    </location>
</feature>
<keyword evidence="1" id="KW-0732">Signal</keyword>
<dbReference type="GO" id="GO:0006516">
    <property type="term" value="P:glycoprotein catabolic process"/>
    <property type="evidence" value="ECO:0007669"/>
    <property type="project" value="TreeGrafter"/>
</dbReference>
<dbReference type="FunFam" id="3.30.2080.10:FF:000001">
    <property type="entry name" value="Alpha-1,2-mannosidase subfamily"/>
    <property type="match status" value="1"/>
</dbReference>
<dbReference type="InterPro" id="IPR012939">
    <property type="entry name" value="Glyco_hydro_92"/>
</dbReference>
<evidence type="ECO:0000313" key="4">
    <source>
        <dbReference type="EMBL" id="MBV4355906.1"/>
    </source>
</evidence>
<dbReference type="Pfam" id="PF07971">
    <property type="entry name" value="Glyco_hydro_92"/>
    <property type="match status" value="1"/>
</dbReference>
<feature type="domain" description="Glycosyl hydrolase family 92 N-terminal" evidence="3">
    <location>
        <begin position="37"/>
        <end position="242"/>
    </location>
</feature>
<keyword evidence="4" id="KW-0378">Hydrolase</keyword>
<dbReference type="EC" id="3.2.1.-" evidence="4"/>
<dbReference type="InterPro" id="IPR041371">
    <property type="entry name" value="GH92_N"/>
</dbReference>
<keyword evidence="5" id="KW-1185">Reference proteome</keyword>
<dbReference type="NCBIfam" id="TIGR01180">
    <property type="entry name" value="aman2_put"/>
    <property type="match status" value="1"/>
</dbReference>
<dbReference type="RefSeq" id="WP_217789451.1">
    <property type="nucleotide sequence ID" value="NZ_JAHSPG010000001.1"/>
</dbReference>